<evidence type="ECO:0000313" key="11">
    <source>
        <dbReference type="Proteomes" id="UP000053831"/>
    </source>
</evidence>
<keyword evidence="4 8" id="KW-0479">Metal-binding</keyword>
<dbReference type="InterPro" id="IPR050121">
    <property type="entry name" value="Cytochrome_P450_monoxygenase"/>
</dbReference>
<evidence type="ECO:0000256" key="1">
    <source>
        <dbReference type="ARBA" id="ARBA00001971"/>
    </source>
</evidence>
<dbReference type="GO" id="GO:0004497">
    <property type="term" value="F:monooxygenase activity"/>
    <property type="evidence" value="ECO:0007669"/>
    <property type="project" value="UniProtKB-KW"/>
</dbReference>
<dbReference type="EMBL" id="LGSR01000017">
    <property type="protein sequence ID" value="KOS20489.1"/>
    <property type="molecule type" value="Genomic_DNA"/>
</dbReference>
<comment type="caution">
    <text evidence="10">The sequence shown here is derived from an EMBL/GenBank/DDBJ whole genome shotgun (WGS) entry which is preliminary data.</text>
</comment>
<dbReference type="PANTHER" id="PTHR24305">
    <property type="entry name" value="CYTOCHROME P450"/>
    <property type="match status" value="1"/>
</dbReference>
<dbReference type="OrthoDB" id="3945418at2759"/>
<evidence type="ECO:0000256" key="8">
    <source>
        <dbReference type="PIRSR" id="PIRSR602401-1"/>
    </source>
</evidence>
<dbReference type="InterPro" id="IPR036396">
    <property type="entry name" value="Cyt_P450_sf"/>
</dbReference>
<keyword evidence="7" id="KW-0503">Monooxygenase</keyword>
<comment type="similarity">
    <text evidence="2">Belongs to the cytochrome P450 family.</text>
</comment>
<evidence type="ECO:0000256" key="2">
    <source>
        <dbReference type="ARBA" id="ARBA00010617"/>
    </source>
</evidence>
<dbReference type="AlphaFoldDB" id="A0A0M9VV09"/>
<dbReference type="CDD" id="cd11062">
    <property type="entry name" value="CYP58-like"/>
    <property type="match status" value="1"/>
</dbReference>
<evidence type="ECO:0000256" key="6">
    <source>
        <dbReference type="ARBA" id="ARBA00023004"/>
    </source>
</evidence>
<accession>A0A0M9VV09</accession>
<proteinExistence type="inferred from homology"/>
<keyword evidence="9" id="KW-0472">Membrane</keyword>
<evidence type="ECO:0000256" key="5">
    <source>
        <dbReference type="ARBA" id="ARBA00023002"/>
    </source>
</evidence>
<feature type="binding site" description="axial binding residue" evidence="8">
    <location>
        <position position="483"/>
    </location>
    <ligand>
        <name>heme</name>
        <dbReference type="ChEBI" id="CHEBI:30413"/>
    </ligand>
    <ligandPart>
        <name>Fe</name>
        <dbReference type="ChEBI" id="CHEBI:18248"/>
    </ligandPart>
</feature>
<gene>
    <name evidence="10" type="ORF">ESCO_005367</name>
</gene>
<dbReference type="STRING" id="150374.A0A0M9VV09"/>
<keyword evidence="6 8" id="KW-0408">Iron</keyword>
<protein>
    <submittedName>
        <fullName evidence="10">Trichodiene oxygenase</fullName>
    </submittedName>
</protein>
<keyword evidence="9" id="KW-1133">Transmembrane helix</keyword>
<dbReference type="PRINTS" id="PR00463">
    <property type="entry name" value="EP450I"/>
</dbReference>
<evidence type="ECO:0000256" key="9">
    <source>
        <dbReference type="SAM" id="Phobius"/>
    </source>
</evidence>
<dbReference type="SUPFAM" id="SSF48264">
    <property type="entry name" value="Cytochrome P450"/>
    <property type="match status" value="1"/>
</dbReference>
<keyword evidence="3 8" id="KW-0349">Heme</keyword>
<dbReference type="Gene3D" id="1.10.630.10">
    <property type="entry name" value="Cytochrome P450"/>
    <property type="match status" value="1"/>
</dbReference>
<dbReference type="InterPro" id="IPR001128">
    <property type="entry name" value="Cyt_P450"/>
</dbReference>
<dbReference type="Pfam" id="PF00067">
    <property type="entry name" value="p450"/>
    <property type="match status" value="1"/>
</dbReference>
<organism evidence="10 11">
    <name type="scientific">Escovopsis weberi</name>
    <dbReference type="NCBI Taxonomy" id="150374"/>
    <lineage>
        <taxon>Eukaryota</taxon>
        <taxon>Fungi</taxon>
        <taxon>Dikarya</taxon>
        <taxon>Ascomycota</taxon>
        <taxon>Pezizomycotina</taxon>
        <taxon>Sordariomycetes</taxon>
        <taxon>Hypocreomycetidae</taxon>
        <taxon>Hypocreales</taxon>
        <taxon>Hypocreaceae</taxon>
        <taxon>Escovopsis</taxon>
    </lineage>
</organism>
<keyword evidence="5" id="KW-0560">Oxidoreductase</keyword>
<name>A0A0M9VV09_ESCWE</name>
<dbReference type="GO" id="GO:0020037">
    <property type="term" value="F:heme binding"/>
    <property type="evidence" value="ECO:0007669"/>
    <property type="project" value="InterPro"/>
</dbReference>
<dbReference type="PANTHER" id="PTHR24305:SF157">
    <property type="entry name" value="N-ACETYLTRYPTOPHAN 6-HYDROXYLASE IVOC-RELATED"/>
    <property type="match status" value="1"/>
</dbReference>
<dbReference type="GO" id="GO:0005506">
    <property type="term" value="F:iron ion binding"/>
    <property type="evidence" value="ECO:0007669"/>
    <property type="project" value="InterPro"/>
</dbReference>
<dbReference type="InterPro" id="IPR002401">
    <property type="entry name" value="Cyt_P450_E_grp-I"/>
</dbReference>
<reference evidence="10 11" key="1">
    <citation type="submission" date="2015-07" db="EMBL/GenBank/DDBJ databases">
        <title>The genome of the fungus Escovopsis weberi, a specialized disease agent of ant agriculture.</title>
        <authorList>
            <person name="de Man T.J."/>
            <person name="Stajich J.E."/>
            <person name="Kubicek C.P."/>
            <person name="Chenthamara K."/>
            <person name="Atanasova L."/>
            <person name="Druzhinina I.S."/>
            <person name="Birnbaum S."/>
            <person name="Barribeau S.M."/>
            <person name="Teiling C."/>
            <person name="Suen G."/>
            <person name="Currie C."/>
            <person name="Gerardo N.M."/>
        </authorList>
    </citation>
    <scope>NUCLEOTIDE SEQUENCE [LARGE SCALE GENOMIC DNA]</scope>
</reference>
<evidence type="ECO:0000256" key="4">
    <source>
        <dbReference type="ARBA" id="ARBA00022723"/>
    </source>
</evidence>
<feature type="transmembrane region" description="Helical" evidence="9">
    <location>
        <begin position="40"/>
        <end position="59"/>
    </location>
</feature>
<evidence type="ECO:0000256" key="3">
    <source>
        <dbReference type="ARBA" id="ARBA00022617"/>
    </source>
</evidence>
<comment type="cofactor">
    <cofactor evidence="1 8">
        <name>heme</name>
        <dbReference type="ChEBI" id="CHEBI:30413"/>
    </cofactor>
</comment>
<keyword evidence="9" id="KW-0812">Transmembrane</keyword>
<sequence>MNAEPSMAPSPLLLYWRALSLPTERLLGEDGGLRMSFTDVLLGTTAVFLAYSFVVLPVYRVFFSPLAKFPGPWLAAATSWYEFYYDIVRHGDYVHEIDRMHDKYGPIVRINPWEISIRDHAFFNSIYVAGAARRTEMYWRQRSTFGVEGSMITAESHDLHRLRRHTLEPFFSRRGVSFLEPLLAEEARLLDHRLDQLRGSQSVVEIEHVFSAFALDIINKICFEEPKAALAAPDFDPTVHLLLRDSLPKISFALHFPWLVKAVDTIPAFLMDILLPAAAGPRKTLNYLRDQIKHEIDRIRAGRVPTDNFNPKGSVVRHLLDSDLPTEEKTTPRLQAELMAFVAAGTASNSRILTVAAYFILTTPHIEERLREELKDTMAGFPETVPTWSDLEKLPFLQACIKEALRMGAPIFRRLPRRATDVAIQYKEWTIPKRTPVGMQTRLMHYDPDVYPEPDKYIPERWLDADPLMARNLVPYSRGARNCIGQNVSNATIGLLLATMFRPGAPKCSVFETEAGDVLPMHDFAINTPRKGWRDMRVMVH</sequence>
<evidence type="ECO:0000256" key="7">
    <source>
        <dbReference type="ARBA" id="ARBA00023033"/>
    </source>
</evidence>
<dbReference type="Proteomes" id="UP000053831">
    <property type="component" value="Unassembled WGS sequence"/>
</dbReference>
<evidence type="ECO:0000313" key="10">
    <source>
        <dbReference type="EMBL" id="KOS20489.1"/>
    </source>
</evidence>
<dbReference type="GO" id="GO:0016705">
    <property type="term" value="F:oxidoreductase activity, acting on paired donors, with incorporation or reduction of molecular oxygen"/>
    <property type="evidence" value="ECO:0007669"/>
    <property type="project" value="InterPro"/>
</dbReference>
<keyword evidence="11" id="KW-1185">Reference proteome</keyword>